<keyword evidence="6 12" id="KW-0418">Kinase</keyword>
<dbReference type="GO" id="GO:0016020">
    <property type="term" value="C:membrane"/>
    <property type="evidence" value="ECO:0007669"/>
    <property type="project" value="InterPro"/>
</dbReference>
<dbReference type="EC" id="2.7.13.3" evidence="2"/>
<dbReference type="EMBL" id="NMQT01000016">
    <property type="protein sequence ID" value="OXM58002.1"/>
    <property type="molecule type" value="Genomic_DNA"/>
</dbReference>
<dbReference type="RefSeq" id="WP_093932590.1">
    <property type="nucleotide sequence ID" value="NZ_JBHUSO010000243.1"/>
</dbReference>
<dbReference type="Pfam" id="PF07730">
    <property type="entry name" value="HisKA_3"/>
    <property type="match status" value="1"/>
</dbReference>
<dbReference type="PANTHER" id="PTHR24421">
    <property type="entry name" value="NITRATE/NITRITE SENSOR PROTEIN NARX-RELATED"/>
    <property type="match status" value="1"/>
</dbReference>
<dbReference type="InterPro" id="IPR036890">
    <property type="entry name" value="HATPase_C_sf"/>
</dbReference>
<dbReference type="Pfam" id="PF02518">
    <property type="entry name" value="HATPase_c"/>
    <property type="match status" value="1"/>
</dbReference>
<comment type="catalytic activity">
    <reaction evidence="1">
        <text>ATP + protein L-histidine = ADP + protein N-phospho-L-histidine.</text>
        <dbReference type="EC" id="2.7.13.3"/>
    </reaction>
</comment>
<keyword evidence="4" id="KW-0808">Transferase</keyword>
<keyword evidence="9" id="KW-0812">Transmembrane</keyword>
<evidence type="ECO:0000313" key="12">
    <source>
        <dbReference type="EMBL" id="OXM58002.1"/>
    </source>
</evidence>
<evidence type="ECO:0000256" key="1">
    <source>
        <dbReference type="ARBA" id="ARBA00000085"/>
    </source>
</evidence>
<dbReference type="Gene3D" id="1.20.5.1930">
    <property type="match status" value="1"/>
</dbReference>
<evidence type="ECO:0000259" key="11">
    <source>
        <dbReference type="Pfam" id="PF07730"/>
    </source>
</evidence>
<sequence>MPTFVPRLNHLAEWKQDLVIAFGTWVLGVLVYVSGMQVLLAGRDDTPLWIRLSELTAICALEMLRRKIPLALICALAVLAVDITFGPSLPILIVFTDFLYATTLYGSRRTSRLMIGVASIGTLAVVCLALIFADQWRMAVLAAFALLPFLVTPVWWAANVRQQRDIAENERANAVQLATIGELDRKAAVAGERSKMARDLHDVIAGHLSAIAIQSEAALSMATADPKLSRKVLESVRENSVSALDEMRAMIGLLRADPSTGDSEIEPTAPARLAELSKLVESARASGLEVEIGSVPVLSPHLPAAVDLTAYRIAQEALTNAAKHAAGGRAVLDIRADGGILTVEVRNDLRPGSGSGDDGGTGLGLLNMRERAAAVGGTLAAGPSGGGWLVRAELPLEGS</sequence>
<evidence type="ECO:0000256" key="7">
    <source>
        <dbReference type="ARBA" id="ARBA00022840"/>
    </source>
</evidence>
<feature type="domain" description="Signal transduction histidine kinase subgroup 3 dimerisation and phosphoacceptor" evidence="11">
    <location>
        <begin position="192"/>
        <end position="256"/>
    </location>
</feature>
<dbReference type="InterPro" id="IPR011712">
    <property type="entry name" value="Sig_transdc_His_kin_sub3_dim/P"/>
</dbReference>
<accession>A0A229SGG7</accession>
<feature type="transmembrane region" description="Helical" evidence="9">
    <location>
        <begin position="139"/>
        <end position="158"/>
    </location>
</feature>
<comment type="caution">
    <text evidence="12">The sequence shown here is derived from an EMBL/GenBank/DDBJ whole genome shotgun (WGS) entry which is preliminary data.</text>
</comment>
<dbReference type="InterPro" id="IPR003594">
    <property type="entry name" value="HATPase_dom"/>
</dbReference>
<dbReference type="SUPFAM" id="SSF55874">
    <property type="entry name" value="ATPase domain of HSP90 chaperone/DNA topoisomerase II/histidine kinase"/>
    <property type="match status" value="1"/>
</dbReference>
<keyword evidence="3" id="KW-0597">Phosphoprotein</keyword>
<evidence type="ECO:0000256" key="2">
    <source>
        <dbReference type="ARBA" id="ARBA00012438"/>
    </source>
</evidence>
<dbReference type="Gene3D" id="3.30.565.10">
    <property type="entry name" value="Histidine kinase-like ATPase, C-terminal domain"/>
    <property type="match status" value="1"/>
</dbReference>
<dbReference type="GO" id="GO:0046983">
    <property type="term" value="F:protein dimerization activity"/>
    <property type="evidence" value="ECO:0007669"/>
    <property type="project" value="InterPro"/>
</dbReference>
<protein>
    <recommendedName>
        <fullName evidence="2">histidine kinase</fullName>
        <ecNumber evidence="2">2.7.13.3</ecNumber>
    </recommendedName>
</protein>
<dbReference type="CDD" id="cd16917">
    <property type="entry name" value="HATPase_UhpB-NarQ-NarX-like"/>
    <property type="match status" value="1"/>
</dbReference>
<dbReference type="Proteomes" id="UP000215223">
    <property type="component" value="Unassembled WGS sequence"/>
</dbReference>
<feature type="transmembrane region" description="Helical" evidence="9">
    <location>
        <begin position="113"/>
        <end position="132"/>
    </location>
</feature>
<feature type="domain" description="Histidine kinase/HSP90-like ATPase" evidence="10">
    <location>
        <begin position="309"/>
        <end position="397"/>
    </location>
</feature>
<keyword evidence="7" id="KW-0067">ATP-binding</keyword>
<evidence type="ECO:0000256" key="8">
    <source>
        <dbReference type="ARBA" id="ARBA00023012"/>
    </source>
</evidence>
<reference evidence="12 13" key="1">
    <citation type="submission" date="2017-07" db="EMBL/GenBank/DDBJ databases">
        <title>Amycolatopsis thailandensis Genome sequencing and assembly.</title>
        <authorList>
            <person name="Kaur N."/>
            <person name="Mayilraj S."/>
        </authorList>
    </citation>
    <scope>NUCLEOTIDE SEQUENCE [LARGE SCALE GENOMIC DNA]</scope>
    <source>
        <strain evidence="12 13">JCM 16380</strain>
    </source>
</reference>
<gene>
    <name evidence="12" type="ORF">CFP71_04670</name>
</gene>
<evidence type="ECO:0000256" key="6">
    <source>
        <dbReference type="ARBA" id="ARBA00022777"/>
    </source>
</evidence>
<name>A0A229SGG7_9PSEU</name>
<feature type="transmembrane region" description="Helical" evidence="9">
    <location>
        <begin position="20"/>
        <end position="41"/>
    </location>
</feature>
<proteinExistence type="predicted"/>
<evidence type="ECO:0000313" key="13">
    <source>
        <dbReference type="Proteomes" id="UP000215223"/>
    </source>
</evidence>
<keyword evidence="9" id="KW-0472">Membrane</keyword>
<evidence type="ECO:0000256" key="3">
    <source>
        <dbReference type="ARBA" id="ARBA00022553"/>
    </source>
</evidence>
<dbReference type="OrthoDB" id="227596at2"/>
<evidence type="ECO:0000256" key="9">
    <source>
        <dbReference type="SAM" id="Phobius"/>
    </source>
</evidence>
<keyword evidence="9" id="KW-1133">Transmembrane helix</keyword>
<dbReference type="PANTHER" id="PTHR24421:SF10">
    <property type="entry name" value="NITRATE_NITRITE SENSOR PROTEIN NARQ"/>
    <property type="match status" value="1"/>
</dbReference>
<keyword evidence="8" id="KW-0902">Two-component regulatory system</keyword>
<dbReference type="AlphaFoldDB" id="A0A229SGG7"/>
<evidence type="ECO:0000259" key="10">
    <source>
        <dbReference type="Pfam" id="PF02518"/>
    </source>
</evidence>
<evidence type="ECO:0000256" key="4">
    <source>
        <dbReference type="ARBA" id="ARBA00022679"/>
    </source>
</evidence>
<dbReference type="InterPro" id="IPR050482">
    <property type="entry name" value="Sensor_HK_TwoCompSys"/>
</dbReference>
<dbReference type="GO" id="GO:0005524">
    <property type="term" value="F:ATP binding"/>
    <property type="evidence" value="ECO:0007669"/>
    <property type="project" value="UniProtKB-KW"/>
</dbReference>
<dbReference type="GO" id="GO:0000155">
    <property type="term" value="F:phosphorelay sensor kinase activity"/>
    <property type="evidence" value="ECO:0007669"/>
    <property type="project" value="InterPro"/>
</dbReference>
<keyword evidence="5" id="KW-0547">Nucleotide-binding</keyword>
<evidence type="ECO:0000256" key="5">
    <source>
        <dbReference type="ARBA" id="ARBA00022741"/>
    </source>
</evidence>
<feature type="transmembrane region" description="Helical" evidence="9">
    <location>
        <begin position="70"/>
        <end position="93"/>
    </location>
</feature>
<organism evidence="12 13">
    <name type="scientific">Amycolatopsis thailandensis</name>
    <dbReference type="NCBI Taxonomy" id="589330"/>
    <lineage>
        <taxon>Bacteria</taxon>
        <taxon>Bacillati</taxon>
        <taxon>Actinomycetota</taxon>
        <taxon>Actinomycetes</taxon>
        <taxon>Pseudonocardiales</taxon>
        <taxon>Pseudonocardiaceae</taxon>
        <taxon>Amycolatopsis</taxon>
    </lineage>
</organism>
<keyword evidence="13" id="KW-1185">Reference proteome</keyword>